<organism evidence="1">
    <name type="scientific">Streptomyces sp. R44</name>
    <dbReference type="NCBI Taxonomy" id="3238633"/>
    <lineage>
        <taxon>Bacteria</taxon>
        <taxon>Bacillati</taxon>
        <taxon>Actinomycetota</taxon>
        <taxon>Actinomycetes</taxon>
        <taxon>Kitasatosporales</taxon>
        <taxon>Streptomycetaceae</taxon>
        <taxon>Streptomyces</taxon>
    </lineage>
</organism>
<gene>
    <name evidence="1" type="ORF">AB5J54_13615</name>
</gene>
<evidence type="ECO:0000313" key="1">
    <source>
        <dbReference type="EMBL" id="XDQ71496.1"/>
    </source>
</evidence>
<sequence length="128" mass="14309">MRREGAPRRLTVDGTVWLWNVRHRHPDCRTVLSLRRAEHPHAQLRLVFREGPGRIVAGYPFGLGDVASADGDVLNLNKPGVVRRFLAEAAARGLLPAAHGVHEEDAWPLYDTVTEAERKLAPDPKDRP</sequence>
<proteinExistence type="predicted"/>
<dbReference type="AlphaFoldDB" id="A0AB39SZL7"/>
<reference evidence="1" key="1">
    <citation type="submission" date="2024-07" db="EMBL/GenBank/DDBJ databases">
        <authorList>
            <person name="Yu S.T."/>
        </authorList>
    </citation>
    <scope>NUCLEOTIDE SEQUENCE</scope>
    <source>
        <strain evidence="1">R44</strain>
    </source>
</reference>
<dbReference type="EMBL" id="CP163444">
    <property type="protein sequence ID" value="XDQ71496.1"/>
    <property type="molecule type" value="Genomic_DNA"/>
</dbReference>
<dbReference type="RefSeq" id="WP_369144186.1">
    <property type="nucleotide sequence ID" value="NZ_CP163444.1"/>
</dbReference>
<accession>A0AB39SZL7</accession>
<name>A0AB39SZL7_9ACTN</name>
<protein>
    <submittedName>
        <fullName evidence="1">Uncharacterized protein</fullName>
    </submittedName>
</protein>